<proteinExistence type="predicted"/>
<dbReference type="Proteomes" id="UP000017836">
    <property type="component" value="Unassembled WGS sequence"/>
</dbReference>
<accession>W1NVJ7</accession>
<name>W1NVJ7_AMBTC</name>
<dbReference type="AlphaFoldDB" id="W1NVJ7"/>
<dbReference type="Gramene" id="ERN01652">
    <property type="protein sequence ID" value="ERN01652"/>
    <property type="gene ID" value="AMTR_s00090p00114000"/>
</dbReference>
<evidence type="ECO:0000313" key="1">
    <source>
        <dbReference type="EMBL" id="ERN01652.1"/>
    </source>
</evidence>
<gene>
    <name evidence="1" type="ORF">AMTR_s00090p00114000</name>
</gene>
<dbReference type="HOGENOM" id="CLU_139382_0_0_1"/>
<sequence length="115" mass="12531">MVVIEEDDNVLATGEMALDAVDDLGDATIVLEDDLNMALLTSDKRPPIGTIPLKQRPLLLHFTSEPPKEVSVDVVAIKEVSVDEIVVKEAPIDPDVHKLASNCRMDFNIPIGVVF</sequence>
<dbReference type="EMBL" id="KI394757">
    <property type="protein sequence ID" value="ERN01652.1"/>
    <property type="molecule type" value="Genomic_DNA"/>
</dbReference>
<evidence type="ECO:0000313" key="2">
    <source>
        <dbReference type="Proteomes" id="UP000017836"/>
    </source>
</evidence>
<organism evidence="1 2">
    <name type="scientific">Amborella trichopoda</name>
    <dbReference type="NCBI Taxonomy" id="13333"/>
    <lineage>
        <taxon>Eukaryota</taxon>
        <taxon>Viridiplantae</taxon>
        <taxon>Streptophyta</taxon>
        <taxon>Embryophyta</taxon>
        <taxon>Tracheophyta</taxon>
        <taxon>Spermatophyta</taxon>
        <taxon>Magnoliopsida</taxon>
        <taxon>Amborellales</taxon>
        <taxon>Amborellaceae</taxon>
        <taxon>Amborella</taxon>
    </lineage>
</organism>
<reference evidence="2" key="1">
    <citation type="journal article" date="2013" name="Science">
        <title>The Amborella genome and the evolution of flowering plants.</title>
        <authorList>
            <consortium name="Amborella Genome Project"/>
        </authorList>
    </citation>
    <scope>NUCLEOTIDE SEQUENCE [LARGE SCALE GENOMIC DNA]</scope>
</reference>
<keyword evidence="2" id="KW-1185">Reference proteome</keyword>
<protein>
    <submittedName>
        <fullName evidence="1">Uncharacterized protein</fullName>
    </submittedName>
</protein>